<gene>
    <name evidence="1" type="ORF">METZ01_LOCUS381013</name>
</gene>
<organism evidence="1">
    <name type="scientific">marine metagenome</name>
    <dbReference type="NCBI Taxonomy" id="408172"/>
    <lineage>
        <taxon>unclassified sequences</taxon>
        <taxon>metagenomes</taxon>
        <taxon>ecological metagenomes</taxon>
    </lineage>
</organism>
<protein>
    <submittedName>
        <fullName evidence="1">Uncharacterized protein</fullName>
    </submittedName>
</protein>
<dbReference type="AlphaFoldDB" id="A0A382U1I2"/>
<evidence type="ECO:0000313" key="1">
    <source>
        <dbReference type="EMBL" id="SVD28159.1"/>
    </source>
</evidence>
<reference evidence="1" key="1">
    <citation type="submission" date="2018-05" db="EMBL/GenBank/DDBJ databases">
        <authorList>
            <person name="Lanie J.A."/>
            <person name="Ng W.-L."/>
            <person name="Kazmierczak K.M."/>
            <person name="Andrzejewski T.M."/>
            <person name="Davidsen T.M."/>
            <person name="Wayne K.J."/>
            <person name="Tettelin H."/>
            <person name="Glass J.I."/>
            <person name="Rusch D."/>
            <person name="Podicherti R."/>
            <person name="Tsui H.-C.T."/>
            <person name="Winkler M.E."/>
        </authorList>
    </citation>
    <scope>NUCLEOTIDE SEQUENCE</scope>
</reference>
<accession>A0A382U1I2</accession>
<proteinExistence type="predicted"/>
<sequence length="205" mass="23550">MEALVTIAIIIGLYYLLKVNKSAATLKEDSNESINVNNVNPQSVQGRAISIQKIIDESCLLMYNSKNIDVVLSRYATCKFYLLELQNPDFTIDNLDEVMNKVQDDAIHGVGWALQLGWNERLNKIQDMKTANGKANNAIKMIKYFEEEIPKIPPELADSAKEWIEQIKGLIVEMTAKDGEYTQMLREADIDIPDWWKRHWNDMIE</sequence>
<dbReference type="EMBL" id="UINC01140803">
    <property type="protein sequence ID" value="SVD28159.1"/>
    <property type="molecule type" value="Genomic_DNA"/>
</dbReference>
<name>A0A382U1I2_9ZZZZ</name>